<keyword evidence="1" id="KW-1133">Transmembrane helix</keyword>
<reference evidence="3" key="1">
    <citation type="submission" date="2022-11" db="UniProtKB">
        <authorList>
            <consortium name="WormBaseParasite"/>
        </authorList>
    </citation>
    <scope>IDENTIFICATION</scope>
</reference>
<accession>A0A914RGW9</accession>
<name>A0A914RGW9_PAREQ</name>
<keyword evidence="2" id="KW-1185">Reference proteome</keyword>
<proteinExistence type="predicted"/>
<evidence type="ECO:0000313" key="2">
    <source>
        <dbReference type="Proteomes" id="UP000887564"/>
    </source>
</evidence>
<dbReference type="Proteomes" id="UP000887564">
    <property type="component" value="Unplaced"/>
</dbReference>
<keyword evidence="1" id="KW-0812">Transmembrane</keyword>
<organism evidence="2 3">
    <name type="scientific">Parascaris equorum</name>
    <name type="common">Equine roundworm</name>
    <dbReference type="NCBI Taxonomy" id="6256"/>
    <lineage>
        <taxon>Eukaryota</taxon>
        <taxon>Metazoa</taxon>
        <taxon>Ecdysozoa</taxon>
        <taxon>Nematoda</taxon>
        <taxon>Chromadorea</taxon>
        <taxon>Rhabditida</taxon>
        <taxon>Spirurina</taxon>
        <taxon>Ascaridomorpha</taxon>
        <taxon>Ascaridoidea</taxon>
        <taxon>Ascarididae</taxon>
        <taxon>Parascaris</taxon>
    </lineage>
</organism>
<evidence type="ECO:0000256" key="1">
    <source>
        <dbReference type="SAM" id="Phobius"/>
    </source>
</evidence>
<keyword evidence="1" id="KW-0472">Membrane</keyword>
<dbReference type="WBParaSite" id="PEQ_0000097201-mRNA-1">
    <property type="protein sequence ID" value="PEQ_0000097201-mRNA-1"/>
    <property type="gene ID" value="PEQ_0000097201"/>
</dbReference>
<feature type="transmembrane region" description="Helical" evidence="1">
    <location>
        <begin position="12"/>
        <end position="29"/>
    </location>
</feature>
<sequence length="99" mass="11171">MIGALVTDPLGWDVFLCAIKCICYARLPLIRKSKKKKVIEQKEAAVVVLDVDSRDDNLPQTAIGEVGWHVLAPLSSMAKVSAYYQYYFQCLSFIIRISF</sequence>
<evidence type="ECO:0000313" key="3">
    <source>
        <dbReference type="WBParaSite" id="PEQ_0000097201-mRNA-1"/>
    </source>
</evidence>
<protein>
    <submittedName>
        <fullName evidence="3">Uncharacterized protein</fullName>
    </submittedName>
</protein>
<dbReference type="AlphaFoldDB" id="A0A914RGW9"/>